<dbReference type="GeneID" id="98340026"/>
<dbReference type="EMBL" id="QGGT01000001">
    <property type="protein sequence ID" value="PWK37489.1"/>
    <property type="molecule type" value="Genomic_DNA"/>
</dbReference>
<gene>
    <name evidence="3" type="ORF">C7419_1011371</name>
</gene>
<evidence type="ECO:0008006" key="5">
    <source>
        <dbReference type="Google" id="ProtNLM"/>
    </source>
</evidence>
<protein>
    <recommendedName>
        <fullName evidence="5">DUF35 domain-containing protein</fullName>
    </recommendedName>
</protein>
<dbReference type="InterPro" id="IPR012340">
    <property type="entry name" value="NA-bd_OB-fold"/>
</dbReference>
<feature type="domain" description="ChsH2 C-terminal OB-fold" evidence="1">
    <location>
        <begin position="43"/>
        <end position="103"/>
    </location>
</feature>
<evidence type="ECO:0000313" key="4">
    <source>
        <dbReference type="Proteomes" id="UP000245754"/>
    </source>
</evidence>
<keyword evidence="4" id="KW-1185">Reference proteome</keyword>
<sequence length="115" mass="12256">MTHPYTEGLAAGVVRYQCCAACGAWQPLTRLACRACGGADLHWKDASGSATVFAVTEVSRAPTDAFRELAPYTLVLATLDEGPRVMAHAAPGVRIGDRVRASFMPFGDGTLLRFL</sequence>
<dbReference type="Pfam" id="PF12172">
    <property type="entry name" value="zf-ChsH2"/>
    <property type="match status" value="1"/>
</dbReference>
<dbReference type="PANTHER" id="PTHR34075">
    <property type="entry name" value="BLR3430 PROTEIN"/>
    <property type="match status" value="1"/>
</dbReference>
<reference evidence="3 4" key="1">
    <citation type="submission" date="2018-05" db="EMBL/GenBank/DDBJ databases">
        <title>Genomic Encyclopedia of Type Strains, Phase IV (KMG-V): Genome sequencing to study the core and pangenomes of soil and plant-associated prokaryotes.</title>
        <authorList>
            <person name="Whitman W."/>
        </authorList>
    </citation>
    <scope>NUCLEOTIDE SEQUENCE [LARGE SCALE GENOMIC DNA]</scope>
    <source>
        <strain evidence="3 4">SLV-132</strain>
    </source>
</reference>
<dbReference type="PANTHER" id="PTHR34075:SF5">
    <property type="entry name" value="BLR3430 PROTEIN"/>
    <property type="match status" value="1"/>
</dbReference>
<comment type="caution">
    <text evidence="3">The sequence shown here is derived from an EMBL/GenBank/DDBJ whole genome shotgun (WGS) entry which is preliminary data.</text>
</comment>
<dbReference type="Pfam" id="PF01796">
    <property type="entry name" value="OB_ChsH2_C"/>
    <property type="match status" value="1"/>
</dbReference>
<name>A0A316F1U3_9BURK</name>
<organism evidence="3 4">
    <name type="scientific">Cupriavidus plantarum</name>
    <dbReference type="NCBI Taxonomy" id="942865"/>
    <lineage>
        <taxon>Bacteria</taxon>
        <taxon>Pseudomonadati</taxon>
        <taxon>Pseudomonadota</taxon>
        <taxon>Betaproteobacteria</taxon>
        <taxon>Burkholderiales</taxon>
        <taxon>Burkholderiaceae</taxon>
        <taxon>Cupriavidus</taxon>
    </lineage>
</organism>
<evidence type="ECO:0000259" key="2">
    <source>
        <dbReference type="Pfam" id="PF12172"/>
    </source>
</evidence>
<dbReference type="InterPro" id="IPR002878">
    <property type="entry name" value="ChsH2_C"/>
</dbReference>
<dbReference type="RefSeq" id="WP_109581200.1">
    <property type="nucleotide sequence ID" value="NZ_CAJPUX010000001.1"/>
</dbReference>
<dbReference type="AlphaFoldDB" id="A0A316F1U3"/>
<accession>A0A316F1U3</accession>
<evidence type="ECO:0000259" key="1">
    <source>
        <dbReference type="Pfam" id="PF01796"/>
    </source>
</evidence>
<evidence type="ECO:0000313" key="3">
    <source>
        <dbReference type="EMBL" id="PWK37489.1"/>
    </source>
</evidence>
<dbReference type="InterPro" id="IPR022002">
    <property type="entry name" value="ChsH2_Znr"/>
</dbReference>
<proteinExistence type="predicted"/>
<feature type="domain" description="ChsH2 rubredoxin-like zinc ribbon" evidence="2">
    <location>
        <begin position="7"/>
        <end position="41"/>
    </location>
</feature>
<dbReference type="SUPFAM" id="SSF50249">
    <property type="entry name" value="Nucleic acid-binding proteins"/>
    <property type="match status" value="1"/>
</dbReference>
<dbReference type="Proteomes" id="UP000245754">
    <property type="component" value="Unassembled WGS sequence"/>
</dbReference>
<dbReference type="InterPro" id="IPR052513">
    <property type="entry name" value="Thioester_dehydratase-like"/>
</dbReference>